<organism evidence="8 9">
    <name type="scientific">Breznakia blatticola</name>
    <dbReference type="NCBI Taxonomy" id="1754012"/>
    <lineage>
        <taxon>Bacteria</taxon>
        <taxon>Bacillati</taxon>
        <taxon>Bacillota</taxon>
        <taxon>Erysipelotrichia</taxon>
        <taxon>Erysipelotrichales</taxon>
        <taxon>Erysipelotrichaceae</taxon>
        <taxon>Breznakia</taxon>
    </lineage>
</organism>
<dbReference type="Proteomes" id="UP000294743">
    <property type="component" value="Unassembled WGS sequence"/>
</dbReference>
<dbReference type="GO" id="GO:0032993">
    <property type="term" value="C:protein-DNA complex"/>
    <property type="evidence" value="ECO:0007669"/>
    <property type="project" value="TreeGrafter"/>
</dbReference>
<dbReference type="InterPro" id="IPR001867">
    <property type="entry name" value="OmpR/PhoB-type_DNA-bd"/>
</dbReference>
<feature type="domain" description="OmpR/PhoB-type" evidence="7">
    <location>
        <begin position="123"/>
        <end position="219"/>
    </location>
</feature>
<keyword evidence="2 5" id="KW-0238">DNA-binding</keyword>
<dbReference type="CDD" id="cd00383">
    <property type="entry name" value="trans_reg_C"/>
    <property type="match status" value="1"/>
</dbReference>
<dbReference type="GO" id="GO:0000976">
    <property type="term" value="F:transcription cis-regulatory region binding"/>
    <property type="evidence" value="ECO:0007669"/>
    <property type="project" value="TreeGrafter"/>
</dbReference>
<keyword evidence="3" id="KW-0804">Transcription</keyword>
<protein>
    <submittedName>
        <fullName evidence="8">Two-component system alkaline phosphatase synthesis response regulator PhoP</fullName>
    </submittedName>
</protein>
<evidence type="ECO:0000256" key="1">
    <source>
        <dbReference type="ARBA" id="ARBA00023015"/>
    </source>
</evidence>
<dbReference type="PROSITE" id="PS51755">
    <property type="entry name" value="OMPR_PHOB"/>
    <property type="match status" value="1"/>
</dbReference>
<dbReference type="Pfam" id="PF00486">
    <property type="entry name" value="Trans_reg_C"/>
    <property type="match status" value="1"/>
</dbReference>
<dbReference type="GO" id="GO:0000156">
    <property type="term" value="F:phosphorelay response regulator activity"/>
    <property type="evidence" value="ECO:0007669"/>
    <property type="project" value="TreeGrafter"/>
</dbReference>
<keyword evidence="9" id="KW-1185">Reference proteome</keyword>
<dbReference type="Gene3D" id="1.10.10.10">
    <property type="entry name" value="Winged helix-like DNA-binding domain superfamily/Winged helix DNA-binding domain"/>
    <property type="match status" value="1"/>
</dbReference>
<dbReference type="SMART" id="SM00448">
    <property type="entry name" value="REC"/>
    <property type="match status" value="1"/>
</dbReference>
<evidence type="ECO:0000259" key="7">
    <source>
        <dbReference type="PROSITE" id="PS51755"/>
    </source>
</evidence>
<dbReference type="AlphaFoldDB" id="A0A4R7ZS68"/>
<reference evidence="8 9" key="1">
    <citation type="submission" date="2019-03" db="EMBL/GenBank/DDBJ databases">
        <title>Genomic Encyclopedia of Type Strains, Phase IV (KMG-IV): sequencing the most valuable type-strain genomes for metagenomic binning, comparative biology and taxonomic classification.</title>
        <authorList>
            <person name="Goeker M."/>
        </authorList>
    </citation>
    <scope>NUCLEOTIDE SEQUENCE [LARGE SCALE GENOMIC DNA]</scope>
    <source>
        <strain evidence="8 9">DSM 28867</strain>
    </source>
</reference>
<feature type="domain" description="Response regulatory" evidence="6">
    <location>
        <begin position="3"/>
        <end position="117"/>
    </location>
</feature>
<feature type="DNA-binding region" description="OmpR/PhoB-type" evidence="5">
    <location>
        <begin position="123"/>
        <end position="219"/>
    </location>
</feature>
<dbReference type="PANTHER" id="PTHR48111">
    <property type="entry name" value="REGULATOR OF RPOS"/>
    <property type="match status" value="1"/>
</dbReference>
<dbReference type="Pfam" id="PF00072">
    <property type="entry name" value="Response_reg"/>
    <property type="match status" value="1"/>
</dbReference>
<dbReference type="InterPro" id="IPR011006">
    <property type="entry name" value="CheY-like_superfamily"/>
</dbReference>
<dbReference type="PROSITE" id="PS50110">
    <property type="entry name" value="RESPONSE_REGULATORY"/>
    <property type="match status" value="1"/>
</dbReference>
<dbReference type="GO" id="GO:0006355">
    <property type="term" value="P:regulation of DNA-templated transcription"/>
    <property type="evidence" value="ECO:0007669"/>
    <property type="project" value="InterPro"/>
</dbReference>
<gene>
    <name evidence="8" type="ORF">EDD63_11124</name>
</gene>
<dbReference type="PANTHER" id="PTHR48111:SF73">
    <property type="entry name" value="ALKALINE PHOSPHATASE SYNTHESIS TRANSCRIPTIONAL REGULATORY PROTEIN PHOP"/>
    <property type="match status" value="1"/>
</dbReference>
<keyword evidence="4" id="KW-0597">Phosphoprotein</keyword>
<dbReference type="RefSeq" id="WP_134168976.1">
    <property type="nucleotide sequence ID" value="NZ_SODD01000011.1"/>
</dbReference>
<dbReference type="InterPro" id="IPR001789">
    <property type="entry name" value="Sig_transdc_resp-reg_receiver"/>
</dbReference>
<proteinExistence type="predicted"/>
<evidence type="ECO:0000256" key="2">
    <source>
        <dbReference type="ARBA" id="ARBA00023125"/>
    </source>
</evidence>
<evidence type="ECO:0000313" key="8">
    <source>
        <dbReference type="EMBL" id="TDW20612.1"/>
    </source>
</evidence>
<evidence type="ECO:0000313" key="9">
    <source>
        <dbReference type="Proteomes" id="UP000294743"/>
    </source>
</evidence>
<accession>A0A4R7ZS68</accession>
<dbReference type="EMBL" id="SODD01000011">
    <property type="protein sequence ID" value="TDW20612.1"/>
    <property type="molecule type" value="Genomic_DNA"/>
</dbReference>
<sequence>MKKILLIEDEANIRKLITYDLKVAGFAVEEACDGKVALEKAYSQAYDVFLIDWMIPKIEGIDLVRKFREKGLDGVMIMLTAKDEESNILDAFEAGVDDYITKPFSPRVLLARVQSHLKRNNTKQEQTFSGLRVDENKRKVYLQDSLLQLTKKEYDLLTYFIRNANIVVSRDQILNDIWGFDYDGDTRIVDVHTFKLRSKLKDAPVEIRSSRGVGYILEAKE</sequence>
<dbReference type="InterPro" id="IPR039420">
    <property type="entry name" value="WalR-like"/>
</dbReference>
<dbReference type="GO" id="GO:0005829">
    <property type="term" value="C:cytosol"/>
    <property type="evidence" value="ECO:0007669"/>
    <property type="project" value="TreeGrafter"/>
</dbReference>
<dbReference type="InterPro" id="IPR036388">
    <property type="entry name" value="WH-like_DNA-bd_sf"/>
</dbReference>
<feature type="modified residue" description="4-aspartylphosphate" evidence="4">
    <location>
        <position position="52"/>
    </location>
</feature>
<dbReference type="SUPFAM" id="SSF52172">
    <property type="entry name" value="CheY-like"/>
    <property type="match status" value="1"/>
</dbReference>
<dbReference type="SMART" id="SM00862">
    <property type="entry name" value="Trans_reg_C"/>
    <property type="match status" value="1"/>
</dbReference>
<name>A0A4R7ZS68_9FIRM</name>
<keyword evidence="1" id="KW-0805">Transcription regulation</keyword>
<comment type="caution">
    <text evidence="8">The sequence shown here is derived from an EMBL/GenBank/DDBJ whole genome shotgun (WGS) entry which is preliminary data.</text>
</comment>
<evidence type="ECO:0000256" key="4">
    <source>
        <dbReference type="PROSITE-ProRule" id="PRU00169"/>
    </source>
</evidence>
<dbReference type="Gene3D" id="6.10.250.690">
    <property type="match status" value="1"/>
</dbReference>
<evidence type="ECO:0000256" key="5">
    <source>
        <dbReference type="PROSITE-ProRule" id="PRU01091"/>
    </source>
</evidence>
<dbReference type="Gene3D" id="3.40.50.2300">
    <property type="match status" value="1"/>
</dbReference>
<evidence type="ECO:0000256" key="3">
    <source>
        <dbReference type="ARBA" id="ARBA00023163"/>
    </source>
</evidence>
<dbReference type="OrthoDB" id="9790442at2"/>
<evidence type="ECO:0000259" key="6">
    <source>
        <dbReference type="PROSITE" id="PS50110"/>
    </source>
</evidence>